<dbReference type="GO" id="GO:0006935">
    <property type="term" value="P:chemotaxis"/>
    <property type="evidence" value="ECO:0007669"/>
    <property type="project" value="UniProtKB-KW"/>
</dbReference>
<dbReference type="GO" id="GO:0071973">
    <property type="term" value="P:bacterial-type flagellum-dependent cell motility"/>
    <property type="evidence" value="ECO:0007669"/>
    <property type="project" value="InterPro"/>
</dbReference>
<accession>A0A557P2M9</accession>
<evidence type="ECO:0000256" key="2">
    <source>
        <dbReference type="ARBA" id="ARBA00009226"/>
    </source>
</evidence>
<reference evidence="9 10" key="1">
    <citation type="submission" date="2019-07" db="EMBL/GenBank/DDBJ databases">
        <title>The draft genome sequence of Vibrio algivorus M1486.</title>
        <authorList>
            <person name="Meng X."/>
        </authorList>
    </citation>
    <scope>NUCLEOTIDE SEQUENCE [LARGE SCALE GENOMIC DNA]</scope>
    <source>
        <strain evidence="9 10">M1486</strain>
    </source>
</reference>
<dbReference type="InterPro" id="IPR036429">
    <property type="entry name" value="SpoA-like_sf"/>
</dbReference>
<keyword evidence="9" id="KW-0966">Cell projection</keyword>
<dbReference type="InterPro" id="IPR001172">
    <property type="entry name" value="FliN_T3SS_HrcQb"/>
</dbReference>
<feature type="domain" description="Flagellar motor switch protein FliN-like C-terminal" evidence="8">
    <location>
        <begin position="48"/>
        <end position="118"/>
    </location>
</feature>
<keyword evidence="7" id="KW-0472">Membrane</keyword>
<dbReference type="PRINTS" id="PR00956">
    <property type="entry name" value="FLGMOTORFLIN"/>
</dbReference>
<evidence type="ECO:0000256" key="1">
    <source>
        <dbReference type="ARBA" id="ARBA00004413"/>
    </source>
</evidence>
<evidence type="ECO:0000313" key="9">
    <source>
        <dbReference type="EMBL" id="TVO34921.1"/>
    </source>
</evidence>
<evidence type="ECO:0000256" key="7">
    <source>
        <dbReference type="ARBA" id="ARBA00023136"/>
    </source>
</evidence>
<dbReference type="OrthoDB" id="5906296at2"/>
<comment type="caution">
    <text evidence="9">The sequence shown here is derived from an EMBL/GenBank/DDBJ whole genome shotgun (WGS) entry which is preliminary data.</text>
</comment>
<keyword evidence="5" id="KW-0145">Chemotaxis</keyword>
<dbReference type="EMBL" id="VMKJ01000027">
    <property type="protein sequence ID" value="TVO34921.1"/>
    <property type="molecule type" value="Genomic_DNA"/>
</dbReference>
<organism evidence="9 10">
    <name type="scientific">Vibrio algivorus</name>
    <dbReference type="NCBI Taxonomy" id="1667024"/>
    <lineage>
        <taxon>Bacteria</taxon>
        <taxon>Pseudomonadati</taxon>
        <taxon>Pseudomonadota</taxon>
        <taxon>Gammaproteobacteria</taxon>
        <taxon>Vibrionales</taxon>
        <taxon>Vibrionaceae</taxon>
        <taxon>Vibrio</taxon>
    </lineage>
</organism>
<comment type="subcellular location">
    <subcellularLocation>
        <location evidence="1">Cell membrane</location>
        <topology evidence="1">Peripheral membrane protein</topology>
        <orientation evidence="1">Cytoplasmic side</orientation>
    </subcellularLocation>
</comment>
<keyword evidence="6" id="KW-0283">Flagellar rotation</keyword>
<dbReference type="Proteomes" id="UP000319828">
    <property type="component" value="Unassembled WGS sequence"/>
</dbReference>
<evidence type="ECO:0000256" key="3">
    <source>
        <dbReference type="ARBA" id="ARBA00021897"/>
    </source>
</evidence>
<keyword evidence="9" id="KW-0282">Flagellum</keyword>
<name>A0A557P2M9_9VIBR</name>
<proteinExistence type="inferred from homology"/>
<evidence type="ECO:0000256" key="4">
    <source>
        <dbReference type="ARBA" id="ARBA00022475"/>
    </source>
</evidence>
<dbReference type="PANTHER" id="PTHR43484:SF1">
    <property type="entry name" value="FLAGELLAR MOTOR SWITCH PROTEIN FLIN"/>
    <property type="match status" value="1"/>
</dbReference>
<keyword evidence="4" id="KW-1003">Cell membrane</keyword>
<dbReference type="InterPro" id="IPR051469">
    <property type="entry name" value="FliN/MopA/SpaO"/>
</dbReference>
<comment type="similarity">
    <text evidence="2">Belongs to the FliN/MopA/SpaO family.</text>
</comment>
<dbReference type="PANTHER" id="PTHR43484">
    <property type="match status" value="1"/>
</dbReference>
<evidence type="ECO:0000313" key="10">
    <source>
        <dbReference type="Proteomes" id="UP000319828"/>
    </source>
</evidence>
<evidence type="ECO:0000256" key="5">
    <source>
        <dbReference type="ARBA" id="ARBA00022500"/>
    </source>
</evidence>
<dbReference type="AlphaFoldDB" id="A0A557P2M9"/>
<dbReference type="GO" id="GO:0003774">
    <property type="term" value="F:cytoskeletal motor activity"/>
    <property type="evidence" value="ECO:0007669"/>
    <property type="project" value="InterPro"/>
</dbReference>
<dbReference type="RefSeq" id="WP_144388613.1">
    <property type="nucleotide sequence ID" value="NZ_CANNCB010000032.1"/>
</dbReference>
<evidence type="ECO:0000259" key="8">
    <source>
        <dbReference type="Pfam" id="PF01052"/>
    </source>
</evidence>
<protein>
    <recommendedName>
        <fullName evidence="3">Flagellar motor switch protein FliN</fullName>
    </recommendedName>
</protein>
<dbReference type="Pfam" id="PF01052">
    <property type="entry name" value="FliMN_C"/>
    <property type="match status" value="1"/>
</dbReference>
<dbReference type="InterPro" id="IPR001543">
    <property type="entry name" value="FliN-like_C"/>
</dbReference>
<dbReference type="GO" id="GO:0009425">
    <property type="term" value="C:bacterial-type flagellum basal body"/>
    <property type="evidence" value="ECO:0007669"/>
    <property type="project" value="InterPro"/>
</dbReference>
<sequence length="124" mass="13482">MSELDQIDDLDLLDESIDLDLELDATEQSVEASSEPEPIVRKASGLSLINEIPVEISVEVSRTSLLLKEMMDLGPENIIMLDKKEGEPVDVKVNGVLFGTGQIIAQEGKYGVQILSLVDDAKDA</sequence>
<dbReference type="SUPFAM" id="SSF101801">
    <property type="entry name" value="Surface presentation of antigens (SPOA)"/>
    <property type="match status" value="1"/>
</dbReference>
<evidence type="ECO:0000256" key="6">
    <source>
        <dbReference type="ARBA" id="ARBA00022779"/>
    </source>
</evidence>
<dbReference type="GO" id="GO:0005886">
    <property type="term" value="C:plasma membrane"/>
    <property type="evidence" value="ECO:0007669"/>
    <property type="project" value="UniProtKB-SubCell"/>
</dbReference>
<keyword evidence="9" id="KW-0969">Cilium</keyword>
<gene>
    <name evidence="9" type="ORF">FOF44_12570</name>
</gene>
<dbReference type="Gene3D" id="2.30.330.10">
    <property type="entry name" value="SpoA-like"/>
    <property type="match status" value="1"/>
</dbReference>